<dbReference type="InterPro" id="IPR020821">
    <property type="entry name" value="ENPP1-3/EXOG-like_nuc-like"/>
</dbReference>
<dbReference type="SUPFAM" id="SSF54060">
    <property type="entry name" value="His-Me finger endonucleases"/>
    <property type="match status" value="1"/>
</dbReference>
<reference evidence="5 6" key="1">
    <citation type="submission" date="2019-01" db="EMBL/GenBank/DDBJ databases">
        <title>Filimonas sp. strain TTM-71.</title>
        <authorList>
            <person name="Chen W.-M."/>
        </authorList>
    </citation>
    <scope>NUCLEOTIDE SEQUENCE [LARGE SCALE GENOMIC DNA]</scope>
    <source>
        <strain evidence="5 6">TTM-71</strain>
    </source>
</reference>
<evidence type="ECO:0000256" key="2">
    <source>
        <dbReference type="PIRSR" id="PIRSR640255-2"/>
    </source>
</evidence>
<dbReference type="InterPro" id="IPR001604">
    <property type="entry name" value="Endo_G_ENPP1-like_dom"/>
</dbReference>
<dbReference type="GO" id="GO:0004519">
    <property type="term" value="F:endonuclease activity"/>
    <property type="evidence" value="ECO:0007669"/>
    <property type="project" value="TreeGrafter"/>
</dbReference>
<dbReference type="RefSeq" id="WP_129002123.1">
    <property type="nucleotide sequence ID" value="NZ_SDHZ01000001.1"/>
</dbReference>
<dbReference type="Gene3D" id="3.40.570.10">
    <property type="entry name" value="Extracellular Endonuclease, subunit A"/>
    <property type="match status" value="1"/>
</dbReference>
<keyword evidence="2" id="KW-0479">Metal-binding</keyword>
<evidence type="ECO:0000313" key="6">
    <source>
        <dbReference type="Proteomes" id="UP000290545"/>
    </source>
</evidence>
<dbReference type="PANTHER" id="PTHR13966">
    <property type="entry name" value="ENDONUCLEASE RELATED"/>
    <property type="match status" value="1"/>
</dbReference>
<dbReference type="Proteomes" id="UP000290545">
    <property type="component" value="Unassembled WGS sequence"/>
</dbReference>
<name>A0A4Q1DCL7_9BACT</name>
<evidence type="ECO:0000256" key="1">
    <source>
        <dbReference type="PIRSR" id="PIRSR640255-1"/>
    </source>
</evidence>
<dbReference type="SMART" id="SM00892">
    <property type="entry name" value="Endonuclease_NS"/>
    <property type="match status" value="1"/>
</dbReference>
<keyword evidence="6" id="KW-1185">Reference proteome</keyword>
<dbReference type="EMBL" id="SDHZ01000001">
    <property type="protein sequence ID" value="RXK86373.1"/>
    <property type="molecule type" value="Genomic_DNA"/>
</dbReference>
<proteinExistence type="predicted"/>
<dbReference type="SMART" id="SM00477">
    <property type="entry name" value="NUC"/>
    <property type="match status" value="1"/>
</dbReference>
<dbReference type="GO" id="GO:0016787">
    <property type="term" value="F:hydrolase activity"/>
    <property type="evidence" value="ECO:0007669"/>
    <property type="project" value="InterPro"/>
</dbReference>
<dbReference type="InterPro" id="IPR044929">
    <property type="entry name" value="DNA/RNA_non-sp_Endonuclease_sf"/>
</dbReference>
<evidence type="ECO:0000259" key="4">
    <source>
        <dbReference type="SMART" id="SM00892"/>
    </source>
</evidence>
<dbReference type="InterPro" id="IPR044925">
    <property type="entry name" value="His-Me_finger_sf"/>
</dbReference>
<feature type="active site" description="Proton acceptor" evidence="1">
    <location>
        <position position="111"/>
    </location>
</feature>
<dbReference type="GO" id="GO:0046872">
    <property type="term" value="F:metal ion binding"/>
    <property type="evidence" value="ECO:0007669"/>
    <property type="project" value="UniProtKB-KW"/>
</dbReference>
<dbReference type="GO" id="GO:0003676">
    <property type="term" value="F:nucleic acid binding"/>
    <property type="evidence" value="ECO:0007669"/>
    <property type="project" value="InterPro"/>
</dbReference>
<dbReference type="InterPro" id="IPR040255">
    <property type="entry name" value="Non-specific_endonuclease"/>
</dbReference>
<comment type="caution">
    <text evidence="5">The sequence shown here is derived from an EMBL/GenBank/DDBJ whole genome shotgun (WGS) entry which is preliminary data.</text>
</comment>
<evidence type="ECO:0000259" key="3">
    <source>
        <dbReference type="SMART" id="SM00477"/>
    </source>
</evidence>
<evidence type="ECO:0000313" key="5">
    <source>
        <dbReference type="EMBL" id="RXK86373.1"/>
    </source>
</evidence>
<sequence length="619" mass="67784">MAKQTGYQINFMGVSVPFPQLSAGQLKDLARTDEKKTGELKYPHFSVFLSSSRCFPFFTATNIDGKLFKKIPRKEVFPSGNDEWSLDERAADFQWGAHLYSAQKSDFQRGHMTKREDPQWGETVEIAREAAQATFRFANCVPQMGELNTEDWGKLETYILTKQSVPEKLKVSVFTGPVLSANDPVFVTEVDGYEVQIPTLFWKIVYYLDETGTLSRAGFLMGQENALFEKKIVVRRTKAAIAEAADFSVSYFQDFEDAAIYQVNISTIEKLSKLKFPPALEPYHDDRPLKLVVDKVQVGPHIAAISDQEALNMDENETFRFQFSNMKTIALPNAATTAPAGVATAAGIAGTVSASAAGPAGQYTGEMRKHFGYHATWLPNTPLALGDVGIMKGDVFIKVSDLAARGVSFQKGFPETNPKPADIDYSSKGAVSMTTKLAGKAAPVGSALTDVDAGVIIEFSKENAIIFQANGTLVHAIEDTLEVGAQIIELFKAGKWDKNWVVITELVSAESETLLIASGKNMKVELKANANISAASLNIADTQFGFTLQGSSSLQTKIVASQGLTPLFRLMKLRSQLFSPLEFSIAGVSPLDMLTPEDASDPANNGKIQFNYLEEYNRS</sequence>
<dbReference type="PANTHER" id="PTHR13966:SF5">
    <property type="entry name" value="ENDONUCLEASE G, MITOCHONDRIAL"/>
    <property type="match status" value="1"/>
</dbReference>
<dbReference type="AlphaFoldDB" id="A0A4Q1DCL7"/>
<protein>
    <recommendedName>
        <fullName evidence="7">DNA/RNA non-specific endonuclease</fullName>
    </recommendedName>
</protein>
<feature type="binding site" evidence="2">
    <location>
        <position position="148"/>
    </location>
    <ligand>
        <name>Mg(2+)</name>
        <dbReference type="ChEBI" id="CHEBI:18420"/>
        <note>catalytic</note>
    </ligand>
</feature>
<feature type="domain" description="DNA/RNA non-specific endonuclease/pyrophosphatase/phosphodiesterase" evidence="4">
    <location>
        <begin position="41"/>
        <end position="283"/>
    </location>
</feature>
<accession>A0A4Q1DCL7</accession>
<dbReference type="Pfam" id="PF01223">
    <property type="entry name" value="Endonuclease_NS"/>
    <property type="match status" value="1"/>
</dbReference>
<organism evidence="5 6">
    <name type="scientific">Filimonas effusa</name>
    <dbReference type="NCBI Taxonomy" id="2508721"/>
    <lineage>
        <taxon>Bacteria</taxon>
        <taxon>Pseudomonadati</taxon>
        <taxon>Bacteroidota</taxon>
        <taxon>Chitinophagia</taxon>
        <taxon>Chitinophagales</taxon>
        <taxon>Chitinophagaceae</taxon>
        <taxon>Filimonas</taxon>
    </lineage>
</organism>
<feature type="domain" description="ENPP1-3/EXOG-like endonuclease/phosphodiesterase" evidence="3">
    <location>
        <begin position="42"/>
        <end position="248"/>
    </location>
</feature>
<evidence type="ECO:0008006" key="7">
    <source>
        <dbReference type="Google" id="ProtNLM"/>
    </source>
</evidence>
<gene>
    <name evidence="5" type="ORF">ESB13_06090</name>
</gene>
<dbReference type="OrthoDB" id="9770276at2"/>